<name>A0A7N2LXR7_QUELO</name>
<feature type="compositionally biased region" description="Basic and acidic residues" evidence="1">
    <location>
        <begin position="234"/>
        <end position="248"/>
    </location>
</feature>
<evidence type="ECO:0000313" key="5">
    <source>
        <dbReference type="Proteomes" id="UP000594261"/>
    </source>
</evidence>
<dbReference type="PANTHER" id="PTHR31286:SF167">
    <property type="entry name" value="OS09G0268800 PROTEIN"/>
    <property type="match status" value="1"/>
</dbReference>
<evidence type="ECO:0000259" key="2">
    <source>
        <dbReference type="Pfam" id="PF14111"/>
    </source>
</evidence>
<reference evidence="4 5" key="1">
    <citation type="journal article" date="2016" name="G3 (Bethesda)">
        <title>First Draft Assembly and Annotation of the Genome of a California Endemic Oak Quercus lobata Nee (Fagaceae).</title>
        <authorList>
            <person name="Sork V.L."/>
            <person name="Fitz-Gibbon S.T."/>
            <person name="Puiu D."/>
            <person name="Crepeau M."/>
            <person name="Gugger P.F."/>
            <person name="Sherman R."/>
            <person name="Stevens K."/>
            <person name="Langley C.H."/>
            <person name="Pellegrini M."/>
            <person name="Salzberg S.L."/>
        </authorList>
    </citation>
    <scope>NUCLEOTIDE SEQUENCE [LARGE SCALE GENOMIC DNA]</scope>
    <source>
        <strain evidence="4 5">cv. SW786</strain>
    </source>
</reference>
<dbReference type="EMBL" id="LRBV02000006">
    <property type="status" value="NOT_ANNOTATED_CDS"/>
    <property type="molecule type" value="Genomic_DNA"/>
</dbReference>
<feature type="domain" description="DUF4283" evidence="2">
    <location>
        <begin position="1"/>
        <end position="62"/>
    </location>
</feature>
<dbReference type="Proteomes" id="UP000594261">
    <property type="component" value="Chromosome 6"/>
</dbReference>
<dbReference type="Gramene" id="QL06p009410:mrna">
    <property type="protein sequence ID" value="QL06p009410:mrna:CDS:1"/>
    <property type="gene ID" value="QL06p009410"/>
</dbReference>
<accession>A0A7N2LXR7</accession>
<reference evidence="4" key="2">
    <citation type="submission" date="2021-01" db="UniProtKB">
        <authorList>
            <consortium name="EnsemblPlants"/>
        </authorList>
    </citation>
    <scope>IDENTIFICATION</scope>
</reference>
<dbReference type="AlphaFoldDB" id="A0A7N2LXR7"/>
<feature type="region of interest" description="Disordered" evidence="1">
    <location>
        <begin position="211"/>
        <end position="250"/>
    </location>
</feature>
<sequence length="311" mass="35958">MEAIAKTFKLLWRTRKGFEIRDMGDHMVLFAFPDVTDIDRVLQGEPWMFDKHLVALKRMEKSEVIRELDFSITSFWVQVHDLPLRSSTMAIAKEIVSIAGQVDMKASEEGDSNSFNFLRLRVAVDTSKPLCRGRKITMADRKEGWVRFKHERLPNICYWCGKLMHSDKECSLWEKSRGTLKVEDQQFGSWLRAPTPNPSRRTVIHVAGIDEEELRKGDGGQGDGVQAGSEPDQDGERLMDRHREREKGSPVGDVLADMAFPNFPDRNNDVLSNMEIIPTNQEFLNSVNKLKKQILRRSWRILMRRWLSLIT</sequence>
<feature type="domain" description="Zinc knuckle CX2CX4HX4C" evidence="3">
    <location>
        <begin position="124"/>
        <end position="171"/>
    </location>
</feature>
<dbReference type="Pfam" id="PF14111">
    <property type="entry name" value="DUF4283"/>
    <property type="match status" value="1"/>
</dbReference>
<dbReference type="InParanoid" id="A0A7N2LXR7"/>
<dbReference type="PANTHER" id="PTHR31286">
    <property type="entry name" value="GLYCINE-RICH CELL WALL STRUCTURAL PROTEIN 1.8-LIKE"/>
    <property type="match status" value="1"/>
</dbReference>
<evidence type="ECO:0000259" key="3">
    <source>
        <dbReference type="Pfam" id="PF14392"/>
    </source>
</evidence>
<organism evidence="4 5">
    <name type="scientific">Quercus lobata</name>
    <name type="common">Valley oak</name>
    <dbReference type="NCBI Taxonomy" id="97700"/>
    <lineage>
        <taxon>Eukaryota</taxon>
        <taxon>Viridiplantae</taxon>
        <taxon>Streptophyta</taxon>
        <taxon>Embryophyta</taxon>
        <taxon>Tracheophyta</taxon>
        <taxon>Spermatophyta</taxon>
        <taxon>Magnoliopsida</taxon>
        <taxon>eudicotyledons</taxon>
        <taxon>Gunneridae</taxon>
        <taxon>Pentapetalae</taxon>
        <taxon>rosids</taxon>
        <taxon>fabids</taxon>
        <taxon>Fagales</taxon>
        <taxon>Fagaceae</taxon>
        <taxon>Quercus</taxon>
    </lineage>
</organism>
<keyword evidence="5" id="KW-1185">Reference proteome</keyword>
<protein>
    <recommendedName>
        <fullName evidence="6">DUF4283 domain-containing protein</fullName>
    </recommendedName>
</protein>
<dbReference type="Pfam" id="PF14392">
    <property type="entry name" value="zf-CCHC_4"/>
    <property type="match status" value="1"/>
</dbReference>
<dbReference type="EnsemblPlants" id="QL06p009410:mrna">
    <property type="protein sequence ID" value="QL06p009410:mrna:CDS:1"/>
    <property type="gene ID" value="QL06p009410"/>
</dbReference>
<dbReference type="InterPro" id="IPR025836">
    <property type="entry name" value="Zn_knuckle_CX2CX4HX4C"/>
</dbReference>
<evidence type="ECO:0000313" key="4">
    <source>
        <dbReference type="EnsemblPlants" id="QL06p009410:mrna:CDS:1"/>
    </source>
</evidence>
<evidence type="ECO:0000256" key="1">
    <source>
        <dbReference type="SAM" id="MobiDB-lite"/>
    </source>
</evidence>
<dbReference type="InterPro" id="IPR040256">
    <property type="entry name" value="At4g02000-like"/>
</dbReference>
<dbReference type="OMA" id="WRILMRR"/>
<proteinExistence type="predicted"/>
<evidence type="ECO:0008006" key="6">
    <source>
        <dbReference type="Google" id="ProtNLM"/>
    </source>
</evidence>
<dbReference type="InterPro" id="IPR025558">
    <property type="entry name" value="DUF4283"/>
</dbReference>